<protein>
    <submittedName>
        <fullName evidence="1">Methyltransferase family protein</fullName>
    </submittedName>
</protein>
<dbReference type="RefSeq" id="WP_052368779.1">
    <property type="nucleotide sequence ID" value="NZ_JMIY01000004.1"/>
</dbReference>
<sequence length="196" mass="23117">MRCSVCDLIFVPDRYHLLPGDEIARYRLHDNTLLNEGYVRMFLEKISLIRQYCPGVNSALDYGCGPEPVLAELMKRDGFYCDVYDPYFYPVVPGGSYDLVISTEVFEHLRDIREELYNIRSLLNPGGFLAVMTSFHDTIRDFGGWWYISDPTHICFFSMRTFDWISEQFGFRIIHTDRKNFIILQMELQNIYQDCK</sequence>
<dbReference type="AlphaFoldDB" id="A0A062V5X3"/>
<accession>A0A062V5X3</accession>
<evidence type="ECO:0000313" key="2">
    <source>
        <dbReference type="Proteomes" id="UP000027153"/>
    </source>
</evidence>
<dbReference type="OrthoDB" id="145879at2157"/>
<reference evidence="1 2" key="1">
    <citation type="journal article" date="2013" name="Nature">
        <title>Anaerobic oxidation of methane coupled to nitrate reduction in a novel archaeal lineage.</title>
        <authorList>
            <person name="Haroon M.F."/>
            <person name="Hu S."/>
            <person name="Shi Y."/>
            <person name="Imelfort M."/>
            <person name="Keller J."/>
            <person name="Hugenholtz P."/>
            <person name="Yuan Z."/>
            <person name="Tyson G.W."/>
        </authorList>
    </citation>
    <scope>NUCLEOTIDE SEQUENCE [LARGE SCALE GENOMIC DNA]</scope>
    <source>
        <strain evidence="1 2">ANME-2d</strain>
    </source>
</reference>
<evidence type="ECO:0000313" key="1">
    <source>
        <dbReference type="EMBL" id="KCZ71958.1"/>
    </source>
</evidence>
<dbReference type="EMBL" id="JMIY01000004">
    <property type="protein sequence ID" value="KCZ71958.1"/>
    <property type="molecule type" value="Genomic_DNA"/>
</dbReference>
<dbReference type="GO" id="GO:0032259">
    <property type="term" value="P:methylation"/>
    <property type="evidence" value="ECO:0007669"/>
    <property type="project" value="UniProtKB-KW"/>
</dbReference>
<dbReference type="InterPro" id="IPR029063">
    <property type="entry name" value="SAM-dependent_MTases_sf"/>
</dbReference>
<proteinExistence type="predicted"/>
<dbReference type="Pfam" id="PF13489">
    <property type="entry name" value="Methyltransf_23"/>
    <property type="match status" value="1"/>
</dbReference>
<keyword evidence="1" id="KW-0489">Methyltransferase</keyword>
<keyword evidence="1" id="KW-0808">Transferase</keyword>
<dbReference type="GO" id="GO:0008168">
    <property type="term" value="F:methyltransferase activity"/>
    <property type="evidence" value="ECO:0007669"/>
    <property type="project" value="UniProtKB-KW"/>
</dbReference>
<organism evidence="1 2">
    <name type="scientific">Candidatus Methanoperedens nitratireducens</name>
    <dbReference type="NCBI Taxonomy" id="1392998"/>
    <lineage>
        <taxon>Archaea</taxon>
        <taxon>Methanobacteriati</taxon>
        <taxon>Methanobacteriota</taxon>
        <taxon>Stenosarchaea group</taxon>
        <taxon>Methanomicrobia</taxon>
        <taxon>Methanosarcinales</taxon>
        <taxon>ANME-2 cluster</taxon>
        <taxon>Candidatus Methanoperedentaceae</taxon>
        <taxon>Candidatus Methanoperedens</taxon>
    </lineage>
</organism>
<dbReference type="Proteomes" id="UP000027153">
    <property type="component" value="Unassembled WGS sequence"/>
</dbReference>
<dbReference type="SUPFAM" id="SSF53335">
    <property type="entry name" value="S-adenosyl-L-methionine-dependent methyltransferases"/>
    <property type="match status" value="1"/>
</dbReference>
<dbReference type="Gene3D" id="3.40.50.150">
    <property type="entry name" value="Vaccinia Virus protein VP39"/>
    <property type="match status" value="1"/>
</dbReference>
<keyword evidence="2" id="KW-1185">Reference proteome</keyword>
<gene>
    <name evidence="1" type="ORF">ANME2D_02015</name>
</gene>
<comment type="caution">
    <text evidence="1">The sequence shown here is derived from an EMBL/GenBank/DDBJ whole genome shotgun (WGS) entry which is preliminary data.</text>
</comment>
<name>A0A062V5X3_9EURY</name>